<evidence type="ECO:0008006" key="2">
    <source>
        <dbReference type="Google" id="ProtNLM"/>
    </source>
</evidence>
<protein>
    <recommendedName>
        <fullName evidence="2">Replication protein</fullName>
    </recommendedName>
</protein>
<proteinExistence type="predicted"/>
<gene>
    <name evidence="1" type="ORF">S03H2_17538</name>
</gene>
<evidence type="ECO:0000313" key="1">
    <source>
        <dbReference type="EMBL" id="GAH32443.1"/>
    </source>
</evidence>
<reference evidence="1" key="1">
    <citation type="journal article" date="2014" name="Front. Microbiol.">
        <title>High frequency of phylogenetically diverse reductive dehalogenase-homologous genes in deep subseafloor sedimentary metagenomes.</title>
        <authorList>
            <person name="Kawai M."/>
            <person name="Futagami T."/>
            <person name="Toyoda A."/>
            <person name="Takaki Y."/>
            <person name="Nishi S."/>
            <person name="Hori S."/>
            <person name="Arai W."/>
            <person name="Tsubouchi T."/>
            <person name="Morono Y."/>
            <person name="Uchiyama I."/>
            <person name="Ito T."/>
            <person name="Fujiyama A."/>
            <person name="Inagaki F."/>
            <person name="Takami H."/>
        </authorList>
    </citation>
    <scope>NUCLEOTIDE SEQUENCE</scope>
    <source>
        <strain evidence="1">Expedition CK06-06</strain>
    </source>
</reference>
<feature type="non-terminal residue" evidence="1">
    <location>
        <position position="1"/>
    </location>
</feature>
<name>X1GHE2_9ZZZZ</name>
<organism evidence="1">
    <name type="scientific">marine sediment metagenome</name>
    <dbReference type="NCBI Taxonomy" id="412755"/>
    <lineage>
        <taxon>unclassified sequences</taxon>
        <taxon>metagenomes</taxon>
        <taxon>ecological metagenomes</taxon>
    </lineage>
</organism>
<accession>X1GHE2</accession>
<dbReference type="AlphaFoldDB" id="X1GHE2"/>
<sequence>PDGVILRMEGGAARRRSGSKIRKLGKRWTWFKRKGGYLDGMPYYNFDDSETIKHRLSWCQTVWVKESKKVKGSEENDIRWRGIGCGERKVCPLCGSYRQLVLAQEAVDSMILAQTAVEVDNIQLESYGLKLVLTIPKTESARIDKLLNLDLQAWQLEVNNLFKTAYRFVARWFGDGCGGVVSMDFSGENEPAAAHYHINVYVFPARVKDEVRTPLTRWIEKDKLTSMRDSWTAICNNLFNIQLKHANFNVKYIDNEGLLHHWLQYLYRHSLSDLWRGWQGVDNGQVQYKANKNARVMELSRDDLNILTSRLGSIPAHFKRIRWFGIFSDGQRSKTMESFGLEAVDV</sequence>
<feature type="non-terminal residue" evidence="1">
    <location>
        <position position="346"/>
    </location>
</feature>
<comment type="caution">
    <text evidence="1">The sequence shown here is derived from an EMBL/GenBank/DDBJ whole genome shotgun (WGS) entry which is preliminary data.</text>
</comment>
<dbReference type="EMBL" id="BARU01009053">
    <property type="protein sequence ID" value="GAH32443.1"/>
    <property type="molecule type" value="Genomic_DNA"/>
</dbReference>